<gene>
    <name evidence="4" type="ORF">M9458_034678</name>
</gene>
<reference evidence="4 5" key="1">
    <citation type="submission" date="2024-05" db="EMBL/GenBank/DDBJ databases">
        <title>Genome sequencing and assembly of Indian major carp, Cirrhinus mrigala (Hamilton, 1822).</title>
        <authorList>
            <person name="Mohindra V."/>
            <person name="Chowdhury L.M."/>
            <person name="Lal K."/>
            <person name="Jena J.K."/>
        </authorList>
    </citation>
    <scope>NUCLEOTIDE SEQUENCE [LARGE SCALE GENOMIC DNA]</scope>
    <source>
        <strain evidence="4">CM1030</strain>
        <tissue evidence="4">Blood</tissue>
    </source>
</reference>
<keyword evidence="5" id="KW-1185">Reference proteome</keyword>
<dbReference type="InterPro" id="IPR051722">
    <property type="entry name" value="Endocytosis_PI4K-reg_protein"/>
</dbReference>
<keyword evidence="2 3" id="KW-0802">TPR repeat</keyword>
<organism evidence="4 5">
    <name type="scientific">Cirrhinus mrigala</name>
    <name type="common">Mrigala</name>
    <dbReference type="NCBI Taxonomy" id="683832"/>
    <lineage>
        <taxon>Eukaryota</taxon>
        <taxon>Metazoa</taxon>
        <taxon>Chordata</taxon>
        <taxon>Craniata</taxon>
        <taxon>Vertebrata</taxon>
        <taxon>Euteleostomi</taxon>
        <taxon>Actinopterygii</taxon>
        <taxon>Neopterygii</taxon>
        <taxon>Teleostei</taxon>
        <taxon>Ostariophysi</taxon>
        <taxon>Cypriniformes</taxon>
        <taxon>Cyprinidae</taxon>
        <taxon>Labeoninae</taxon>
        <taxon>Labeonini</taxon>
        <taxon>Cirrhinus</taxon>
    </lineage>
</organism>
<dbReference type="PANTHER" id="PTHR23083:SF365">
    <property type="entry name" value="TETRATRICOPEPTIDE REPEAT PROTEIN 7B"/>
    <property type="match status" value="1"/>
</dbReference>
<protein>
    <submittedName>
        <fullName evidence="4">Uncharacterized protein</fullName>
    </submittedName>
</protein>
<sequence>EVYIGMGKAAEATACTQEAANLFPMSHNVLFMKGQVAELRGNVDEAKRWYEEALSISPTHVKTMQRL</sequence>
<dbReference type="PANTHER" id="PTHR23083">
    <property type="entry name" value="TETRATRICOPEPTIDE REPEAT PROTEIN, TPR"/>
    <property type="match status" value="1"/>
</dbReference>
<name>A0ABD0P8G4_CIRMR</name>
<dbReference type="EMBL" id="JAMKFB020000017">
    <property type="protein sequence ID" value="KAL0170082.1"/>
    <property type="molecule type" value="Genomic_DNA"/>
</dbReference>
<dbReference type="Pfam" id="PF07719">
    <property type="entry name" value="TPR_2"/>
    <property type="match status" value="1"/>
</dbReference>
<dbReference type="PROSITE" id="PS50005">
    <property type="entry name" value="TPR"/>
    <property type="match status" value="1"/>
</dbReference>
<proteinExistence type="predicted"/>
<comment type="caution">
    <text evidence="4">The sequence shown here is derived from an EMBL/GenBank/DDBJ whole genome shotgun (WGS) entry which is preliminary data.</text>
</comment>
<dbReference type="AlphaFoldDB" id="A0ABD0P8G4"/>
<dbReference type="InterPro" id="IPR019734">
    <property type="entry name" value="TPR_rpt"/>
</dbReference>
<evidence type="ECO:0000313" key="4">
    <source>
        <dbReference type="EMBL" id="KAL0170082.1"/>
    </source>
</evidence>
<accession>A0ABD0P8G4</accession>
<evidence type="ECO:0000313" key="5">
    <source>
        <dbReference type="Proteomes" id="UP001529510"/>
    </source>
</evidence>
<dbReference type="InterPro" id="IPR013105">
    <property type="entry name" value="TPR_2"/>
</dbReference>
<evidence type="ECO:0000256" key="1">
    <source>
        <dbReference type="ARBA" id="ARBA00022737"/>
    </source>
</evidence>
<dbReference type="Proteomes" id="UP001529510">
    <property type="component" value="Unassembled WGS sequence"/>
</dbReference>
<feature type="non-terminal residue" evidence="4">
    <location>
        <position position="1"/>
    </location>
</feature>
<dbReference type="InterPro" id="IPR011990">
    <property type="entry name" value="TPR-like_helical_dom_sf"/>
</dbReference>
<dbReference type="SMART" id="SM00028">
    <property type="entry name" value="TPR"/>
    <property type="match status" value="1"/>
</dbReference>
<evidence type="ECO:0000256" key="3">
    <source>
        <dbReference type="PROSITE-ProRule" id="PRU00339"/>
    </source>
</evidence>
<feature type="repeat" description="TPR" evidence="3">
    <location>
        <begin position="27"/>
        <end position="60"/>
    </location>
</feature>
<dbReference type="Gene3D" id="1.25.40.10">
    <property type="entry name" value="Tetratricopeptide repeat domain"/>
    <property type="match status" value="1"/>
</dbReference>
<keyword evidence="1" id="KW-0677">Repeat</keyword>
<dbReference type="SUPFAM" id="SSF48452">
    <property type="entry name" value="TPR-like"/>
    <property type="match status" value="1"/>
</dbReference>
<feature type="non-terminal residue" evidence="4">
    <location>
        <position position="67"/>
    </location>
</feature>
<evidence type="ECO:0000256" key="2">
    <source>
        <dbReference type="ARBA" id="ARBA00022803"/>
    </source>
</evidence>